<reference evidence="2 3" key="2">
    <citation type="submission" date="2019-01" db="EMBL/GenBank/DDBJ databases">
        <title>The decoding of complex shrimp genome reveals the adaptation for benthos swimmer, frequently molting mechanism and breeding impact on genome.</title>
        <authorList>
            <person name="Sun Y."/>
            <person name="Gao Y."/>
            <person name="Yu Y."/>
        </authorList>
    </citation>
    <scope>NUCLEOTIDE SEQUENCE [LARGE SCALE GENOMIC DNA]</scope>
    <source>
        <tissue evidence="2">Muscle</tissue>
    </source>
</reference>
<dbReference type="Proteomes" id="UP000283509">
    <property type="component" value="Unassembled WGS sequence"/>
</dbReference>
<keyword evidence="3" id="KW-1185">Reference proteome</keyword>
<protein>
    <submittedName>
        <fullName evidence="2">Uncharacterized protein</fullName>
    </submittedName>
</protein>
<proteinExistence type="predicted"/>
<comment type="caution">
    <text evidence="2">The sequence shown here is derived from an EMBL/GenBank/DDBJ whole genome shotgun (WGS) entry which is preliminary data.</text>
</comment>
<evidence type="ECO:0000313" key="3">
    <source>
        <dbReference type="Proteomes" id="UP000283509"/>
    </source>
</evidence>
<name>A0A3R7Q072_PENVA</name>
<evidence type="ECO:0000313" key="2">
    <source>
        <dbReference type="EMBL" id="ROT82599.1"/>
    </source>
</evidence>
<sequence>MVLFLALSCLLPGLALTMSVEGRAAPDLSTYNSVEERVQPDLSTYNSVEERVHPDLSTYNSVDERVHPDLSTYNVDEMYLRGDTEDSGPVEEPFEQTNPDVVDGKNLFEKDIMLTEAQWEQVLARKGLAAESRRWPEDASGTPRVKYRFADACVRMCFRVMHTILPFFS</sequence>
<dbReference type="AlphaFoldDB" id="A0A3R7Q072"/>
<keyword evidence="1" id="KW-0732">Signal</keyword>
<feature type="chain" id="PRO_5018697265" evidence="1">
    <location>
        <begin position="18"/>
        <end position="169"/>
    </location>
</feature>
<reference evidence="2 3" key="1">
    <citation type="submission" date="2018-04" db="EMBL/GenBank/DDBJ databases">
        <authorList>
            <person name="Zhang X."/>
            <person name="Yuan J."/>
            <person name="Li F."/>
            <person name="Xiang J."/>
        </authorList>
    </citation>
    <scope>NUCLEOTIDE SEQUENCE [LARGE SCALE GENOMIC DNA]</scope>
    <source>
        <tissue evidence="2">Muscle</tissue>
    </source>
</reference>
<feature type="signal peptide" evidence="1">
    <location>
        <begin position="1"/>
        <end position="17"/>
    </location>
</feature>
<dbReference type="EMBL" id="QCYY01000799">
    <property type="protein sequence ID" value="ROT82599.1"/>
    <property type="molecule type" value="Genomic_DNA"/>
</dbReference>
<gene>
    <name evidence="2" type="ORF">C7M84_024238</name>
</gene>
<accession>A0A3R7Q072</accession>
<evidence type="ECO:0000256" key="1">
    <source>
        <dbReference type="SAM" id="SignalP"/>
    </source>
</evidence>
<organism evidence="2 3">
    <name type="scientific">Penaeus vannamei</name>
    <name type="common">Whiteleg shrimp</name>
    <name type="synonym">Litopenaeus vannamei</name>
    <dbReference type="NCBI Taxonomy" id="6689"/>
    <lineage>
        <taxon>Eukaryota</taxon>
        <taxon>Metazoa</taxon>
        <taxon>Ecdysozoa</taxon>
        <taxon>Arthropoda</taxon>
        <taxon>Crustacea</taxon>
        <taxon>Multicrustacea</taxon>
        <taxon>Malacostraca</taxon>
        <taxon>Eumalacostraca</taxon>
        <taxon>Eucarida</taxon>
        <taxon>Decapoda</taxon>
        <taxon>Dendrobranchiata</taxon>
        <taxon>Penaeoidea</taxon>
        <taxon>Penaeidae</taxon>
        <taxon>Penaeus</taxon>
    </lineage>
</organism>